<proteinExistence type="predicted"/>
<comment type="caution">
    <text evidence="3">The sequence shown here is derived from an EMBL/GenBank/DDBJ whole genome shotgun (WGS) entry which is preliminary data.</text>
</comment>
<dbReference type="AlphaFoldDB" id="A0A2M7QD16"/>
<keyword evidence="1" id="KW-1133">Transmembrane helix</keyword>
<keyword evidence="1" id="KW-0812">Transmembrane</keyword>
<dbReference type="EMBL" id="PFLF01000051">
    <property type="protein sequence ID" value="PIY69111.1"/>
    <property type="molecule type" value="Genomic_DNA"/>
</dbReference>
<sequence length="235" mass="24491">MKKLILLFLFVVFSGTILSSPSYAAITPTVGPPTPTTPAAASLVRYVTCDACGYCPKIAIGDSATCEVDPEAPPPSNWSTCVKCLYPVLYPKDSKPNAADCKTVKIQDADGIPPAVAPGRQHTMLGCITSQGGFSNNQGTGASSFVQALFDLLVFKITGSLAFLYLMYGASIILTSQSDPEKLAYGRRVIMGAVIGLIFTFSSVFIVNIIGSGILKIPGFAGTGPVPTSAVTPTP</sequence>
<reference evidence="4" key="1">
    <citation type="submission" date="2017-09" db="EMBL/GenBank/DDBJ databases">
        <title>Depth-based differentiation of microbial function through sediment-hosted aquifers and enrichment of novel symbionts in the deep terrestrial subsurface.</title>
        <authorList>
            <person name="Probst A.J."/>
            <person name="Ladd B."/>
            <person name="Jarett J.K."/>
            <person name="Geller-Mcgrath D.E."/>
            <person name="Sieber C.M.K."/>
            <person name="Emerson J.B."/>
            <person name="Anantharaman K."/>
            <person name="Thomas B.C."/>
            <person name="Malmstrom R."/>
            <person name="Stieglmeier M."/>
            <person name="Klingl A."/>
            <person name="Woyke T."/>
            <person name="Ryan C.M."/>
            <person name="Banfield J.F."/>
        </authorList>
    </citation>
    <scope>NUCLEOTIDE SEQUENCE [LARGE SCALE GENOMIC DNA]</scope>
</reference>
<accession>A0A2M7QD16</accession>
<keyword evidence="1" id="KW-0472">Membrane</keyword>
<feature type="signal peptide" evidence="2">
    <location>
        <begin position="1"/>
        <end position="24"/>
    </location>
</feature>
<feature type="transmembrane region" description="Helical" evidence="1">
    <location>
        <begin position="189"/>
        <end position="210"/>
    </location>
</feature>
<dbReference type="Proteomes" id="UP000230108">
    <property type="component" value="Unassembled WGS sequence"/>
</dbReference>
<evidence type="ECO:0000313" key="4">
    <source>
        <dbReference type="Proteomes" id="UP000230108"/>
    </source>
</evidence>
<feature type="transmembrane region" description="Helical" evidence="1">
    <location>
        <begin position="145"/>
        <end position="168"/>
    </location>
</feature>
<organism evidence="3 4">
    <name type="scientific">Candidatus Roizmanbacteria bacterium CG_4_10_14_0_8_um_filter_39_9</name>
    <dbReference type="NCBI Taxonomy" id="1974829"/>
    <lineage>
        <taxon>Bacteria</taxon>
        <taxon>Candidatus Roizmaniibacteriota</taxon>
    </lineage>
</organism>
<protein>
    <recommendedName>
        <fullName evidence="5">DUF4190 domain-containing protein</fullName>
    </recommendedName>
</protein>
<gene>
    <name evidence="3" type="ORF">COY90_02365</name>
</gene>
<name>A0A2M7QD16_9BACT</name>
<evidence type="ECO:0000256" key="2">
    <source>
        <dbReference type="SAM" id="SignalP"/>
    </source>
</evidence>
<evidence type="ECO:0000256" key="1">
    <source>
        <dbReference type="SAM" id="Phobius"/>
    </source>
</evidence>
<feature type="chain" id="PRO_5014669907" description="DUF4190 domain-containing protein" evidence="2">
    <location>
        <begin position="25"/>
        <end position="235"/>
    </location>
</feature>
<evidence type="ECO:0008006" key="5">
    <source>
        <dbReference type="Google" id="ProtNLM"/>
    </source>
</evidence>
<evidence type="ECO:0000313" key="3">
    <source>
        <dbReference type="EMBL" id="PIY69111.1"/>
    </source>
</evidence>
<keyword evidence="2" id="KW-0732">Signal</keyword>